<gene>
    <name evidence="2" type="ORF">LWI28_027056</name>
</gene>
<reference evidence="2" key="1">
    <citation type="journal article" date="2022" name="Plant J.">
        <title>Strategies of tolerance reflected in two North American maple genomes.</title>
        <authorList>
            <person name="McEvoy S.L."/>
            <person name="Sezen U.U."/>
            <person name="Trouern-Trend A."/>
            <person name="McMahon S.M."/>
            <person name="Schaberg P.G."/>
            <person name="Yang J."/>
            <person name="Wegrzyn J.L."/>
            <person name="Swenson N.G."/>
        </authorList>
    </citation>
    <scope>NUCLEOTIDE SEQUENCE</scope>
    <source>
        <strain evidence="2">91603</strain>
    </source>
</reference>
<feature type="region of interest" description="Disordered" evidence="1">
    <location>
        <begin position="64"/>
        <end position="84"/>
    </location>
</feature>
<name>A0AAD5IRQ0_ACENE</name>
<proteinExistence type="predicted"/>
<protein>
    <submittedName>
        <fullName evidence="2">Uncharacterized protein</fullName>
    </submittedName>
</protein>
<keyword evidence="3" id="KW-1185">Reference proteome</keyword>
<dbReference type="AlphaFoldDB" id="A0AAD5IRQ0"/>
<reference evidence="2" key="2">
    <citation type="submission" date="2023-02" db="EMBL/GenBank/DDBJ databases">
        <authorList>
            <person name="Swenson N.G."/>
            <person name="Wegrzyn J.L."/>
            <person name="Mcevoy S.L."/>
        </authorList>
    </citation>
    <scope>NUCLEOTIDE SEQUENCE</scope>
    <source>
        <strain evidence="2">91603</strain>
        <tissue evidence="2">Leaf</tissue>
    </source>
</reference>
<evidence type="ECO:0000256" key="1">
    <source>
        <dbReference type="SAM" id="MobiDB-lite"/>
    </source>
</evidence>
<comment type="caution">
    <text evidence="2">The sequence shown here is derived from an EMBL/GenBank/DDBJ whole genome shotgun (WGS) entry which is preliminary data.</text>
</comment>
<accession>A0AAD5IRQ0</accession>
<evidence type="ECO:0000313" key="3">
    <source>
        <dbReference type="Proteomes" id="UP001064489"/>
    </source>
</evidence>
<feature type="compositionally biased region" description="Basic and acidic residues" evidence="1">
    <location>
        <begin position="72"/>
        <end position="84"/>
    </location>
</feature>
<dbReference type="Proteomes" id="UP001064489">
    <property type="component" value="Chromosome 8"/>
</dbReference>
<sequence length="317" mass="36518">MVVNSLSDSFDQFKLEYTLQGLMQDVQNPEKILMKAKVKRFIRLFHNHPCAEEVTVCNPKKDTNSVFGGPNKAEERERSERRQEWPKAIGGLSREGHEVLNTTRGLDSQARKSWLGKKVRITRQEVLTRVGKTRIVKQEVMARIMRLSRSMSASDRELATILGTLTPFFLLYHDFHWSIGHPGFGIPVDVVAWYRGDIVARYLIYVEAEYLVHISDSISLSLPRRDKEVYNSFVGTLLIHAAAFECGVRLPFHPTLRRALVALRLAPLKISLGFWKQLTSFLVLWKEQCEKDDLEREPSFEELRYVFQVAYIAPGPE</sequence>
<dbReference type="EMBL" id="JAJSOW010000103">
    <property type="protein sequence ID" value="KAI9175082.1"/>
    <property type="molecule type" value="Genomic_DNA"/>
</dbReference>
<evidence type="ECO:0000313" key="2">
    <source>
        <dbReference type="EMBL" id="KAI9175082.1"/>
    </source>
</evidence>
<organism evidence="2 3">
    <name type="scientific">Acer negundo</name>
    <name type="common">Box elder</name>
    <dbReference type="NCBI Taxonomy" id="4023"/>
    <lineage>
        <taxon>Eukaryota</taxon>
        <taxon>Viridiplantae</taxon>
        <taxon>Streptophyta</taxon>
        <taxon>Embryophyta</taxon>
        <taxon>Tracheophyta</taxon>
        <taxon>Spermatophyta</taxon>
        <taxon>Magnoliopsida</taxon>
        <taxon>eudicotyledons</taxon>
        <taxon>Gunneridae</taxon>
        <taxon>Pentapetalae</taxon>
        <taxon>rosids</taxon>
        <taxon>malvids</taxon>
        <taxon>Sapindales</taxon>
        <taxon>Sapindaceae</taxon>
        <taxon>Hippocastanoideae</taxon>
        <taxon>Acereae</taxon>
        <taxon>Acer</taxon>
    </lineage>
</organism>